<dbReference type="InterPro" id="IPR024810">
    <property type="entry name" value="MAB21L/cGLR"/>
</dbReference>
<dbReference type="InterPro" id="IPR046903">
    <property type="entry name" value="Mab-21-like_nuc_Trfase"/>
</dbReference>
<evidence type="ECO:0000256" key="8">
    <source>
        <dbReference type="ARBA" id="ARBA00022840"/>
    </source>
</evidence>
<gene>
    <name evidence="14" type="ORF">V1477_006885</name>
</gene>
<dbReference type="Pfam" id="PF20266">
    <property type="entry name" value="Mab-21_C"/>
    <property type="match status" value="1"/>
</dbReference>
<evidence type="ECO:0000256" key="2">
    <source>
        <dbReference type="ARBA" id="ARBA00001946"/>
    </source>
</evidence>
<evidence type="ECO:0000256" key="9">
    <source>
        <dbReference type="ARBA" id="ARBA00022842"/>
    </source>
</evidence>
<protein>
    <submittedName>
        <fullName evidence="14">Cyclic GMP-AMP synthase-like receptor</fullName>
    </submittedName>
</protein>
<organism evidence="14 15">
    <name type="scientific">Vespula maculifrons</name>
    <name type="common">Eastern yellow jacket</name>
    <name type="synonym">Wasp</name>
    <dbReference type="NCBI Taxonomy" id="7453"/>
    <lineage>
        <taxon>Eukaryota</taxon>
        <taxon>Metazoa</taxon>
        <taxon>Ecdysozoa</taxon>
        <taxon>Arthropoda</taxon>
        <taxon>Hexapoda</taxon>
        <taxon>Insecta</taxon>
        <taxon>Pterygota</taxon>
        <taxon>Neoptera</taxon>
        <taxon>Endopterygota</taxon>
        <taxon>Hymenoptera</taxon>
        <taxon>Apocrita</taxon>
        <taxon>Aculeata</taxon>
        <taxon>Vespoidea</taxon>
        <taxon>Vespidae</taxon>
        <taxon>Vespinae</taxon>
        <taxon>Vespula</taxon>
    </lineage>
</organism>
<evidence type="ECO:0000256" key="11">
    <source>
        <dbReference type="ARBA" id="ARBA00023211"/>
    </source>
</evidence>
<dbReference type="GO" id="GO:0005525">
    <property type="term" value="F:GTP binding"/>
    <property type="evidence" value="ECO:0007669"/>
    <property type="project" value="UniProtKB-KW"/>
</dbReference>
<dbReference type="GO" id="GO:0005524">
    <property type="term" value="F:ATP binding"/>
    <property type="evidence" value="ECO:0007669"/>
    <property type="project" value="UniProtKB-KW"/>
</dbReference>
<evidence type="ECO:0000259" key="13">
    <source>
        <dbReference type="Pfam" id="PF20266"/>
    </source>
</evidence>
<dbReference type="Gene3D" id="3.30.460.90">
    <property type="match status" value="1"/>
</dbReference>
<evidence type="ECO:0000256" key="5">
    <source>
        <dbReference type="ARBA" id="ARBA00022695"/>
    </source>
</evidence>
<dbReference type="Gene3D" id="1.10.1410.40">
    <property type="match status" value="1"/>
</dbReference>
<keyword evidence="6" id="KW-0479">Metal-binding</keyword>
<evidence type="ECO:0000256" key="1">
    <source>
        <dbReference type="ARBA" id="ARBA00001936"/>
    </source>
</evidence>
<dbReference type="SMART" id="SM01265">
    <property type="entry name" value="Mab-21"/>
    <property type="match status" value="1"/>
</dbReference>
<dbReference type="AlphaFoldDB" id="A0ABD2CGY4"/>
<keyword evidence="10" id="KW-0342">GTP-binding</keyword>
<reference evidence="14 15" key="1">
    <citation type="journal article" date="2024" name="Ann. Entomol. Soc. Am.">
        <title>Genomic analyses of the southern and eastern yellowjacket wasps (Hymenoptera: Vespidae) reveal evolutionary signatures of social life.</title>
        <authorList>
            <person name="Catto M.A."/>
            <person name="Caine P.B."/>
            <person name="Orr S.E."/>
            <person name="Hunt B.G."/>
            <person name="Goodisman M.A.D."/>
        </authorList>
    </citation>
    <scope>NUCLEOTIDE SEQUENCE [LARGE SCALE GENOMIC DNA]</scope>
    <source>
        <strain evidence="14">232</strain>
        <tissue evidence="14">Head and thorax</tissue>
    </source>
</reference>
<comment type="similarity">
    <text evidence="3">Belongs to the mab-21 family.</text>
</comment>
<keyword evidence="5" id="KW-0548">Nucleotidyltransferase</keyword>
<evidence type="ECO:0000256" key="3">
    <source>
        <dbReference type="ARBA" id="ARBA00008307"/>
    </source>
</evidence>
<name>A0ABD2CGY4_VESMC</name>
<dbReference type="PANTHER" id="PTHR10656">
    <property type="entry name" value="CELL FATE DETERMINING PROTEIN MAB21-RELATED"/>
    <property type="match status" value="1"/>
</dbReference>
<sequence>MEAQNKDKYFKSDKILNAINKLFVSLQDYEKKEINQNLHQVIDEIIEKMKEDTFFKKVFQRKLFGGSFYKGTKIGVPEEFDIDIIIKLPINYEDIKIFMCEHEGFINIHSGLNRDNLLDLKMDREVLKLLDDSMYIDQNKFRSWMESIVTITIHSLPKKGNKYLLKINNTEYMIRVIKSGPAFTFEIEFTNGKKINVDLVPVLEFSKNIPHMSNLSKFKILKKQNWFAIPKPITINEQKHICWRTCFYEQEKEILSKNGQIKQIIRLMKKLRDTKNWNNIASYYIETIALNLLQKDSLFGKGSCTLSFMKMLRSMHSTLIHRCLPYYWNNDFNLLYKLNLIEIKNISNQLRKIIEHIDRSIENDPYIIAKYILNEEEYNQLYFELNKPPSETENNENSICMIM</sequence>
<dbReference type="PANTHER" id="PTHR10656:SF42">
    <property type="entry name" value="CYCLIC GMP-AMP SYNTHASE-LIKE PROTEIN-RELATED"/>
    <property type="match status" value="1"/>
</dbReference>
<keyword evidence="7" id="KW-0547">Nucleotide-binding</keyword>
<evidence type="ECO:0000313" key="14">
    <source>
        <dbReference type="EMBL" id="KAL2744343.1"/>
    </source>
</evidence>
<dbReference type="InterPro" id="IPR046906">
    <property type="entry name" value="Mab-21_HhH/H2TH-like"/>
</dbReference>
<keyword evidence="8" id="KW-0067">ATP-binding</keyword>
<keyword evidence="15" id="KW-1185">Reference proteome</keyword>
<evidence type="ECO:0000256" key="10">
    <source>
        <dbReference type="ARBA" id="ARBA00023134"/>
    </source>
</evidence>
<evidence type="ECO:0000256" key="7">
    <source>
        <dbReference type="ARBA" id="ARBA00022741"/>
    </source>
</evidence>
<comment type="cofactor">
    <cofactor evidence="1">
        <name>Mn(2+)</name>
        <dbReference type="ChEBI" id="CHEBI:29035"/>
    </cofactor>
</comment>
<accession>A0ABD2CGY4</accession>
<evidence type="ECO:0000256" key="6">
    <source>
        <dbReference type="ARBA" id="ARBA00022723"/>
    </source>
</evidence>
<evidence type="ECO:0000313" key="15">
    <source>
        <dbReference type="Proteomes" id="UP001607303"/>
    </source>
</evidence>
<keyword evidence="11" id="KW-0464">Manganese</keyword>
<dbReference type="Proteomes" id="UP001607303">
    <property type="component" value="Unassembled WGS sequence"/>
</dbReference>
<dbReference type="GO" id="GO:0046872">
    <property type="term" value="F:metal ion binding"/>
    <property type="evidence" value="ECO:0007669"/>
    <property type="project" value="UniProtKB-KW"/>
</dbReference>
<proteinExistence type="inferred from homology"/>
<feature type="domain" description="Mab-21-like HhH/H2TH-like" evidence="13">
    <location>
        <begin position="261"/>
        <end position="351"/>
    </location>
</feature>
<keyword evidence="4" id="KW-0808">Transferase</keyword>
<evidence type="ECO:0000259" key="12">
    <source>
        <dbReference type="Pfam" id="PF03281"/>
    </source>
</evidence>
<dbReference type="EMBL" id="JAYRBN010000050">
    <property type="protein sequence ID" value="KAL2744343.1"/>
    <property type="molecule type" value="Genomic_DNA"/>
</dbReference>
<keyword evidence="9" id="KW-0460">Magnesium</keyword>
<dbReference type="Pfam" id="PF03281">
    <property type="entry name" value="Mab-21"/>
    <property type="match status" value="1"/>
</dbReference>
<evidence type="ECO:0000256" key="4">
    <source>
        <dbReference type="ARBA" id="ARBA00022679"/>
    </source>
</evidence>
<comment type="cofactor">
    <cofactor evidence="2">
        <name>Mg(2+)</name>
        <dbReference type="ChEBI" id="CHEBI:18420"/>
    </cofactor>
</comment>
<dbReference type="GO" id="GO:0016779">
    <property type="term" value="F:nucleotidyltransferase activity"/>
    <property type="evidence" value="ECO:0007669"/>
    <property type="project" value="UniProtKB-KW"/>
</dbReference>
<feature type="domain" description="Mab-21-like nucleotidyltransferase" evidence="12">
    <location>
        <begin position="68"/>
        <end position="256"/>
    </location>
</feature>
<comment type="caution">
    <text evidence="14">The sequence shown here is derived from an EMBL/GenBank/DDBJ whole genome shotgun (WGS) entry which is preliminary data.</text>
</comment>